<dbReference type="EMBL" id="CP021434">
    <property type="protein sequence ID" value="ARU61558.1"/>
    <property type="molecule type" value="Genomic_DNA"/>
</dbReference>
<dbReference type="KEGG" id="tum:CBW65_11455"/>
<keyword evidence="1" id="KW-0472">Membrane</keyword>
<keyword evidence="3" id="KW-1185">Reference proteome</keyword>
<feature type="transmembrane region" description="Helical" evidence="1">
    <location>
        <begin position="263"/>
        <end position="286"/>
    </location>
</feature>
<gene>
    <name evidence="2" type="ORF">CBW65_11455</name>
</gene>
<dbReference type="OrthoDB" id="5122730at2"/>
<feature type="transmembrane region" description="Helical" evidence="1">
    <location>
        <begin position="222"/>
        <end position="243"/>
    </location>
</feature>
<name>A0A1Y0IM20_9BACL</name>
<reference evidence="3" key="1">
    <citation type="submission" date="2017-05" db="EMBL/GenBank/DDBJ databases">
        <authorList>
            <person name="Sung H."/>
        </authorList>
    </citation>
    <scope>NUCLEOTIDE SEQUENCE [LARGE SCALE GENOMIC DNA]</scope>
    <source>
        <strain evidence="3">AR23208</strain>
    </source>
</reference>
<keyword evidence="1" id="KW-0812">Transmembrane</keyword>
<dbReference type="Proteomes" id="UP000195437">
    <property type="component" value="Chromosome"/>
</dbReference>
<evidence type="ECO:0000313" key="3">
    <source>
        <dbReference type="Proteomes" id="UP000195437"/>
    </source>
</evidence>
<accession>A0A1Y0IM20</accession>
<evidence type="ECO:0000313" key="2">
    <source>
        <dbReference type="EMBL" id="ARU61558.1"/>
    </source>
</evidence>
<dbReference type="RefSeq" id="WP_087456937.1">
    <property type="nucleotide sequence ID" value="NZ_CP021434.1"/>
</dbReference>
<organism evidence="2 3">
    <name type="scientific">Tumebacillus avium</name>
    <dbReference type="NCBI Taxonomy" id="1903704"/>
    <lineage>
        <taxon>Bacteria</taxon>
        <taxon>Bacillati</taxon>
        <taxon>Bacillota</taxon>
        <taxon>Bacilli</taxon>
        <taxon>Bacillales</taxon>
        <taxon>Alicyclobacillaceae</taxon>
        <taxon>Tumebacillus</taxon>
    </lineage>
</organism>
<sequence length="287" mass="33198">MVVLSLLLSYLLAEFYFISEKKLVGLFKCVILTLTPLVIWYFCFDSKFLFSVLYAALFLTFCHVVIDWIFSKLEKSRMLFGERKIESLKTKKMTLFVLEQSAHTVSVLLTSYWFLYIDLWEVWRKISVRFNIAPGTKFELSSVSSILAIIIIFIGVTKISGHIVRILVGEAPTREHFIEEKLTLENSWKRSIVYPTEYKTTTEWSIVPLTKSRINQGGYIGYVERLIVMILAYYSAFPAIAFIATAKSLTRFKQLEDRDFAEYFLVGTLSSILLGIVSGIFLRLVFR</sequence>
<feature type="transmembrane region" description="Helical" evidence="1">
    <location>
        <begin position="146"/>
        <end position="168"/>
    </location>
</feature>
<evidence type="ECO:0008006" key="4">
    <source>
        <dbReference type="Google" id="ProtNLM"/>
    </source>
</evidence>
<keyword evidence="1" id="KW-1133">Transmembrane helix</keyword>
<protein>
    <recommendedName>
        <fullName evidence="4">DUF3307 domain-containing protein</fullName>
    </recommendedName>
</protein>
<dbReference type="AlphaFoldDB" id="A0A1Y0IM20"/>
<feature type="transmembrane region" description="Helical" evidence="1">
    <location>
        <begin position="48"/>
        <end position="70"/>
    </location>
</feature>
<proteinExistence type="predicted"/>
<feature type="transmembrane region" description="Helical" evidence="1">
    <location>
        <begin position="23"/>
        <end position="42"/>
    </location>
</feature>
<evidence type="ECO:0000256" key="1">
    <source>
        <dbReference type="SAM" id="Phobius"/>
    </source>
</evidence>